<comment type="similarity">
    <text evidence="1">Belongs to the DeSI family.</text>
</comment>
<dbReference type="GO" id="GO:0008233">
    <property type="term" value="F:peptidase activity"/>
    <property type="evidence" value="ECO:0007669"/>
    <property type="project" value="UniProtKB-KW"/>
</dbReference>
<evidence type="ECO:0000259" key="4">
    <source>
        <dbReference type="PROSITE" id="PS51858"/>
    </source>
</evidence>
<dbReference type="InterPro" id="IPR008580">
    <property type="entry name" value="PPPDE_dom"/>
</dbReference>
<evidence type="ECO:0000313" key="5">
    <source>
        <dbReference type="EMBL" id="CAD8826540.1"/>
    </source>
</evidence>
<dbReference type="PROSITE" id="PS51858">
    <property type="entry name" value="PPPDE"/>
    <property type="match status" value="1"/>
</dbReference>
<proteinExistence type="inferred from homology"/>
<keyword evidence="2" id="KW-0645">Protease</keyword>
<organism evidence="5">
    <name type="scientific">Noctiluca scintillans</name>
    <name type="common">Sea sparkle</name>
    <name type="synonym">Red tide dinoflagellate</name>
    <dbReference type="NCBI Taxonomy" id="2966"/>
    <lineage>
        <taxon>Eukaryota</taxon>
        <taxon>Sar</taxon>
        <taxon>Alveolata</taxon>
        <taxon>Dinophyceae</taxon>
        <taxon>Noctilucales</taxon>
        <taxon>Noctilucaceae</taxon>
        <taxon>Noctiluca</taxon>
    </lineage>
</organism>
<keyword evidence="3" id="KW-0378">Hydrolase</keyword>
<protein>
    <recommendedName>
        <fullName evidence="4">PPPDE domain-containing protein</fullName>
    </recommendedName>
</protein>
<evidence type="ECO:0000256" key="2">
    <source>
        <dbReference type="ARBA" id="ARBA00022670"/>
    </source>
</evidence>
<reference evidence="5" key="1">
    <citation type="submission" date="2021-01" db="EMBL/GenBank/DDBJ databases">
        <authorList>
            <person name="Corre E."/>
            <person name="Pelletier E."/>
            <person name="Niang G."/>
            <person name="Scheremetjew M."/>
            <person name="Finn R."/>
            <person name="Kale V."/>
            <person name="Holt S."/>
            <person name="Cochrane G."/>
            <person name="Meng A."/>
            <person name="Brown T."/>
            <person name="Cohen L."/>
        </authorList>
    </citation>
    <scope>NUCLEOTIDE SEQUENCE</scope>
</reference>
<evidence type="ECO:0000256" key="1">
    <source>
        <dbReference type="ARBA" id="ARBA00008140"/>
    </source>
</evidence>
<dbReference type="GO" id="GO:0070646">
    <property type="term" value="P:protein modification by small protein removal"/>
    <property type="evidence" value="ECO:0007669"/>
    <property type="project" value="TreeGrafter"/>
</dbReference>
<accession>A0A7S0ZMP5</accession>
<dbReference type="Pfam" id="PF05903">
    <property type="entry name" value="Peptidase_C97"/>
    <property type="match status" value="1"/>
</dbReference>
<dbReference type="EMBL" id="HBFQ01001344">
    <property type="protein sequence ID" value="CAD8826540.1"/>
    <property type="molecule type" value="Transcribed_RNA"/>
</dbReference>
<dbReference type="SMART" id="SM01179">
    <property type="entry name" value="DUF862"/>
    <property type="match status" value="1"/>
</dbReference>
<feature type="domain" description="PPPDE" evidence="4">
    <location>
        <begin position="50"/>
        <end position="166"/>
    </location>
</feature>
<dbReference type="Gene3D" id="3.90.1720.30">
    <property type="entry name" value="PPPDE domains"/>
    <property type="match status" value="1"/>
</dbReference>
<dbReference type="AlphaFoldDB" id="A0A7S0ZMP5"/>
<name>A0A7S0ZMP5_NOCSC</name>
<dbReference type="PANTHER" id="PTHR12378">
    <property type="entry name" value="DESUMOYLATING ISOPEPTIDASE"/>
    <property type="match status" value="1"/>
</dbReference>
<sequence length="335" mass="37129">MAQDHLVSVEGFRGFPAPQVPADDRCTMGNQCLRTTASAQDEDVTSMAVNRVELAASELFSLPGVAKAYHTSVLVNGEEYFFSDSGIVSDRMLTSHQGTPTERLDLGYSSRTGIHLLRAMQEHFQPMTYDLIRKNCNSFSDCALHFLVKKRLDKKFTKMERLGMCNVGLLKQVTNGMYTPNEVAANFQVEAVIADLDAKGDRFLGSAPETNQKLPLSIGMRVIIMDLNHTKELNGQQAEIVRYNPVNGRWEAKLPSGEIKAIRIENLRPEKELALSVGDLVRVHGLQSESGKLLNGLEGEVIRYVHESSRYEVSIGSDVKALRSENLKPVTNSTS</sequence>
<dbReference type="GO" id="GO:0006508">
    <property type="term" value="P:proteolysis"/>
    <property type="evidence" value="ECO:0007669"/>
    <property type="project" value="UniProtKB-KW"/>
</dbReference>
<evidence type="ECO:0000256" key="3">
    <source>
        <dbReference type="ARBA" id="ARBA00022801"/>
    </source>
</evidence>
<gene>
    <name evidence="5" type="ORF">NSCI0253_LOCUS886</name>
</gene>
<dbReference type="InterPro" id="IPR042266">
    <property type="entry name" value="PPPDE_sf"/>
</dbReference>